<reference evidence="2" key="1">
    <citation type="journal article" date="2014" name="Front. Microbiol.">
        <title>High frequency of phylogenetically diverse reductive dehalogenase-homologous genes in deep subseafloor sedimentary metagenomes.</title>
        <authorList>
            <person name="Kawai M."/>
            <person name="Futagami T."/>
            <person name="Toyoda A."/>
            <person name="Takaki Y."/>
            <person name="Nishi S."/>
            <person name="Hori S."/>
            <person name="Arai W."/>
            <person name="Tsubouchi T."/>
            <person name="Morono Y."/>
            <person name="Uchiyama I."/>
            <person name="Ito T."/>
            <person name="Fujiyama A."/>
            <person name="Inagaki F."/>
            <person name="Takami H."/>
        </authorList>
    </citation>
    <scope>NUCLEOTIDE SEQUENCE</scope>
    <source>
        <strain evidence="2">Expedition CK06-06</strain>
    </source>
</reference>
<dbReference type="Pfam" id="PF00534">
    <property type="entry name" value="Glycos_transf_1"/>
    <property type="match status" value="1"/>
</dbReference>
<accession>X1IPE1</accession>
<dbReference type="AlphaFoldDB" id="X1IPE1"/>
<dbReference type="Gene3D" id="3.40.50.2000">
    <property type="entry name" value="Glycogen Phosphorylase B"/>
    <property type="match status" value="1"/>
</dbReference>
<dbReference type="EMBL" id="BARU01033760">
    <property type="protein sequence ID" value="GAH71120.1"/>
    <property type="molecule type" value="Genomic_DNA"/>
</dbReference>
<comment type="caution">
    <text evidence="2">The sequence shown here is derived from an EMBL/GenBank/DDBJ whole genome shotgun (WGS) entry which is preliminary data.</text>
</comment>
<dbReference type="GO" id="GO:0016757">
    <property type="term" value="F:glycosyltransferase activity"/>
    <property type="evidence" value="ECO:0007669"/>
    <property type="project" value="InterPro"/>
</dbReference>
<sequence length="63" mass="6980">MWSWIEAEGLVLLEAMAQGTPSVGANACGISNIIRHGETGYLANNLDQFKDYVIKLLKDDNKR</sequence>
<feature type="domain" description="Glycosyl transferase family 1" evidence="1">
    <location>
        <begin position="4"/>
        <end position="63"/>
    </location>
</feature>
<dbReference type="InterPro" id="IPR001296">
    <property type="entry name" value="Glyco_trans_1"/>
</dbReference>
<evidence type="ECO:0000259" key="1">
    <source>
        <dbReference type="Pfam" id="PF00534"/>
    </source>
</evidence>
<protein>
    <recommendedName>
        <fullName evidence="1">Glycosyl transferase family 1 domain-containing protein</fullName>
    </recommendedName>
</protein>
<name>X1IPE1_9ZZZZ</name>
<dbReference type="PANTHER" id="PTHR45947">
    <property type="entry name" value="SULFOQUINOVOSYL TRANSFERASE SQD2"/>
    <property type="match status" value="1"/>
</dbReference>
<evidence type="ECO:0000313" key="2">
    <source>
        <dbReference type="EMBL" id="GAH71120.1"/>
    </source>
</evidence>
<dbReference type="SUPFAM" id="SSF53756">
    <property type="entry name" value="UDP-Glycosyltransferase/glycogen phosphorylase"/>
    <property type="match status" value="1"/>
</dbReference>
<organism evidence="2">
    <name type="scientific">marine sediment metagenome</name>
    <dbReference type="NCBI Taxonomy" id="412755"/>
    <lineage>
        <taxon>unclassified sequences</taxon>
        <taxon>metagenomes</taxon>
        <taxon>ecological metagenomes</taxon>
    </lineage>
</organism>
<dbReference type="InterPro" id="IPR050194">
    <property type="entry name" value="Glycosyltransferase_grp1"/>
</dbReference>
<gene>
    <name evidence="2" type="ORF">S03H2_53070</name>
</gene>
<proteinExistence type="predicted"/>
<dbReference type="PANTHER" id="PTHR45947:SF3">
    <property type="entry name" value="SULFOQUINOVOSYL TRANSFERASE SQD2"/>
    <property type="match status" value="1"/>
</dbReference>